<proteinExistence type="inferred from homology"/>
<dbReference type="FunFam" id="3.40.50.300:FF:000366">
    <property type="entry name" value="GTPase, IMAP family member 2"/>
    <property type="match status" value="1"/>
</dbReference>
<feature type="domain" description="AIG1-type G" evidence="5">
    <location>
        <begin position="1"/>
        <end position="203"/>
    </location>
</feature>
<evidence type="ECO:0000313" key="6">
    <source>
        <dbReference type="EMBL" id="KAI7804084.1"/>
    </source>
</evidence>
<dbReference type="InterPro" id="IPR006703">
    <property type="entry name" value="G_AIG1"/>
</dbReference>
<reference evidence="6" key="1">
    <citation type="submission" date="2021-02" db="EMBL/GenBank/DDBJ databases">
        <title>Comparative genomics reveals that relaxation of natural selection precedes convergent phenotypic evolution of cavefish.</title>
        <authorList>
            <person name="Peng Z."/>
        </authorList>
    </citation>
    <scope>NUCLEOTIDE SEQUENCE</scope>
    <source>
        <tissue evidence="6">Muscle</tissue>
    </source>
</reference>
<evidence type="ECO:0000256" key="1">
    <source>
        <dbReference type="ARBA" id="ARBA00008535"/>
    </source>
</evidence>
<evidence type="ECO:0000256" key="3">
    <source>
        <dbReference type="ARBA" id="ARBA00023134"/>
    </source>
</evidence>
<comment type="similarity">
    <text evidence="1">Belongs to the TRAFAC class TrmE-Era-EngA-EngB-Septin-like GTPase superfamily. AIG1/Toc34/Toc159-like paraseptin GTPase family. IAN subfamily.</text>
</comment>
<evidence type="ECO:0000313" key="7">
    <source>
        <dbReference type="Proteomes" id="UP001059041"/>
    </source>
</evidence>
<dbReference type="PANTHER" id="PTHR10903:SF170">
    <property type="entry name" value="GTPASE IMAP FAMILY MEMBER 7"/>
    <property type="match status" value="1"/>
</dbReference>
<dbReference type="InterPro" id="IPR027417">
    <property type="entry name" value="P-loop_NTPase"/>
</dbReference>
<protein>
    <recommendedName>
        <fullName evidence="5">AIG1-type G domain-containing protein</fullName>
    </recommendedName>
</protein>
<organism evidence="6 7">
    <name type="scientific">Triplophysa rosa</name>
    <name type="common">Cave loach</name>
    <dbReference type="NCBI Taxonomy" id="992332"/>
    <lineage>
        <taxon>Eukaryota</taxon>
        <taxon>Metazoa</taxon>
        <taxon>Chordata</taxon>
        <taxon>Craniata</taxon>
        <taxon>Vertebrata</taxon>
        <taxon>Euteleostomi</taxon>
        <taxon>Actinopterygii</taxon>
        <taxon>Neopterygii</taxon>
        <taxon>Teleostei</taxon>
        <taxon>Ostariophysi</taxon>
        <taxon>Cypriniformes</taxon>
        <taxon>Nemacheilidae</taxon>
        <taxon>Triplophysa</taxon>
    </lineage>
</organism>
<dbReference type="AlphaFoldDB" id="A0A9W7TXC0"/>
<keyword evidence="2" id="KW-0547">Nucleotide-binding</keyword>
<evidence type="ECO:0000256" key="2">
    <source>
        <dbReference type="ARBA" id="ARBA00022741"/>
    </source>
</evidence>
<keyword evidence="7" id="KW-1185">Reference proteome</keyword>
<comment type="caution">
    <text evidence="6">The sequence shown here is derived from an EMBL/GenBank/DDBJ whole genome shotgun (WGS) entry which is preliminary data.</text>
</comment>
<keyword evidence="4" id="KW-0472">Membrane</keyword>
<evidence type="ECO:0000259" key="5">
    <source>
        <dbReference type="PROSITE" id="PS51720"/>
    </source>
</evidence>
<dbReference type="GO" id="GO:0005525">
    <property type="term" value="F:GTP binding"/>
    <property type="evidence" value="ECO:0007669"/>
    <property type="project" value="UniProtKB-KW"/>
</dbReference>
<dbReference type="PANTHER" id="PTHR10903">
    <property type="entry name" value="GTPASE, IMAP FAMILY MEMBER-RELATED"/>
    <property type="match status" value="1"/>
</dbReference>
<dbReference type="PROSITE" id="PS51720">
    <property type="entry name" value="G_AIG1"/>
    <property type="match status" value="1"/>
</dbReference>
<evidence type="ECO:0000256" key="4">
    <source>
        <dbReference type="SAM" id="Phobius"/>
    </source>
</evidence>
<gene>
    <name evidence="6" type="ORF">IRJ41_023781</name>
</gene>
<dbReference type="EMBL" id="JAFHDT010000011">
    <property type="protein sequence ID" value="KAI7804084.1"/>
    <property type="molecule type" value="Genomic_DNA"/>
</dbReference>
<feature type="transmembrane region" description="Helical" evidence="4">
    <location>
        <begin position="255"/>
        <end position="274"/>
    </location>
</feature>
<dbReference type="Pfam" id="PF04548">
    <property type="entry name" value="AIG1"/>
    <property type="match status" value="1"/>
</dbReference>
<dbReference type="Proteomes" id="UP001059041">
    <property type="component" value="Linkage Group LG11"/>
</dbReference>
<dbReference type="InterPro" id="IPR045058">
    <property type="entry name" value="GIMA/IAN/Toc"/>
</dbReference>
<keyword evidence="4" id="KW-0812">Transmembrane</keyword>
<keyword evidence="3" id="KW-0342">GTP-binding</keyword>
<sequence length="450" mass="46604">MRMRSACLSHTPEVNTNTDVMADQSSGAEEEAASVTRVCERSGAACDGCRWRRVTVVDMPGFGDTRLDTSHVHSEIAKCIALTAPGPHAFLLVIPLGRYTEAEDRAVDEMIHVFGKEALHRHTVVLFTRGDELEEGGMERFLNESVPDRLTVLLQRCGGRYHVFNNREAENRTQVRELLQTVERMLEVTGHTCYSSDVFLQAEQAIRDEQHRMSQERAELCRLRRVSRRQALRSALSRFRTEAALSGKVLERVKVLVAAGATGMAVGAVFGAAAPLALAAGASVMGGSVAAGGAIVAVASGKTAVALGAATGGVLGGSVGALAGAEAAGPQAAALEALQQVGAMGVSVVGVAAGVGGAVGAGAAIGAVLEGGAETAAGVLCATNAVTAPRALDAAGATARILTAVTEMGRAAVGVVLAGGLVVKVVKEKIRSGNGNSHTERNSYEVYWNK</sequence>
<name>A0A9W7TXC0_TRIRA</name>
<accession>A0A9W7TXC0</accession>
<dbReference type="Gene3D" id="3.40.50.300">
    <property type="entry name" value="P-loop containing nucleotide triphosphate hydrolases"/>
    <property type="match status" value="1"/>
</dbReference>
<keyword evidence="4" id="KW-1133">Transmembrane helix</keyword>
<dbReference type="SUPFAM" id="SSF52540">
    <property type="entry name" value="P-loop containing nucleoside triphosphate hydrolases"/>
    <property type="match status" value="1"/>
</dbReference>
<feature type="transmembrane region" description="Helical" evidence="4">
    <location>
        <begin position="280"/>
        <end position="299"/>
    </location>
</feature>